<dbReference type="eggNOG" id="COG2205">
    <property type="taxonomic scope" value="Bacteria"/>
</dbReference>
<dbReference type="EC" id="2.7.13.3" evidence="3"/>
<keyword evidence="5" id="KW-0808">Transferase</keyword>
<evidence type="ECO:0000256" key="9">
    <source>
        <dbReference type="ARBA" id="ARBA00023012"/>
    </source>
</evidence>
<evidence type="ECO:0000256" key="5">
    <source>
        <dbReference type="ARBA" id="ARBA00022679"/>
    </source>
</evidence>
<dbReference type="GO" id="GO:0000156">
    <property type="term" value="F:phosphorelay response regulator activity"/>
    <property type="evidence" value="ECO:0007669"/>
    <property type="project" value="TreeGrafter"/>
</dbReference>
<dbReference type="SUPFAM" id="SSF55874">
    <property type="entry name" value="ATPase domain of HSP90 chaperone/DNA topoisomerase II/histidine kinase"/>
    <property type="match status" value="1"/>
</dbReference>
<gene>
    <name evidence="12" type="ordered locus">VC0395_0991</name>
</gene>
<dbReference type="Pfam" id="PF00672">
    <property type="entry name" value="HAMP"/>
    <property type="match status" value="1"/>
</dbReference>
<dbReference type="SUPFAM" id="SSF158472">
    <property type="entry name" value="HAMP domain-like"/>
    <property type="match status" value="1"/>
</dbReference>
<reference evidence="12 13" key="1">
    <citation type="submission" date="2007-03" db="EMBL/GenBank/DDBJ databases">
        <authorList>
            <person name="Heidelberg J."/>
        </authorList>
    </citation>
    <scope>NUCLEOTIDE SEQUENCE [LARGE SCALE GENOMIC DNA]</scope>
    <source>
        <strain evidence="13">ATCC 39541 / Classical Ogawa 395 / O395</strain>
    </source>
</reference>
<dbReference type="OrthoDB" id="9804645at2"/>
<dbReference type="GO" id="GO:0007234">
    <property type="term" value="P:osmosensory signaling via phosphorelay pathway"/>
    <property type="evidence" value="ECO:0007669"/>
    <property type="project" value="TreeGrafter"/>
</dbReference>
<comment type="catalytic activity">
    <reaction evidence="1">
        <text>ATP + protein L-histidine = ADP + protein N-phospho-L-histidine.</text>
        <dbReference type="EC" id="2.7.13.3"/>
    </reaction>
</comment>
<dbReference type="GO" id="GO:0030295">
    <property type="term" value="F:protein kinase activator activity"/>
    <property type="evidence" value="ECO:0007669"/>
    <property type="project" value="TreeGrafter"/>
</dbReference>
<dbReference type="Gene3D" id="6.10.340.10">
    <property type="match status" value="1"/>
</dbReference>
<evidence type="ECO:0000256" key="1">
    <source>
        <dbReference type="ARBA" id="ARBA00000085"/>
    </source>
</evidence>
<dbReference type="SMART" id="SM00388">
    <property type="entry name" value="HisKA"/>
    <property type="match status" value="1"/>
</dbReference>
<dbReference type="SMART" id="SM00387">
    <property type="entry name" value="HATPase_c"/>
    <property type="match status" value="1"/>
</dbReference>
<dbReference type="PATRIC" id="fig|345073.21.peg.3036"/>
<keyword evidence="8" id="KW-0067">ATP-binding</keyword>
<dbReference type="InterPro" id="IPR003661">
    <property type="entry name" value="HisK_dim/P_dom"/>
</dbReference>
<evidence type="ECO:0000256" key="4">
    <source>
        <dbReference type="ARBA" id="ARBA00022553"/>
    </source>
</evidence>
<dbReference type="Proteomes" id="UP000000249">
    <property type="component" value="Chromosome 2"/>
</dbReference>
<sequence length="549" mass="63002">MRLIERRQFWEMTMFRYRLAFVLALLLTLILAQVGVAYWSNQVANQHLLRGQISSQILQGFMQLSTEKQQLKVWLAEYLLIKDGSTLKRDMRFSKIEALLHKLNLLTEQAQQHSLTVQDFSEINQQIKVISLFETNFASLKKALRSWEIAKITDDDERWLLLSQSFDRVDDTDLRQLLTQAISLQQQRTSRYEEAALDALSNVRSVITSLAVFGMVSGALLGVWLLRTLSKPLAELVKSTTALEQGRLDHRISISGPDELKTLARHFNYMAQSLEQAQQKERMSRQLIEREVADRTQELAQALQTLEKAKHQQKEFFANVSHELRSPATAILGEAQITLRSRHNSDDEYRQTLLRISESAEQLAFRIEDLLMLIRHDERLFHPALTELLLGEIWQAVVRQASLLTHAQQVELTVNTPAQGEWQTQLCYTDCDKLLMVIRILVDNALRYDPTQQPIGLNLELDEEAWRVQLVDQGIGIAEADLSVIFERYFRAENGKRYRPDGLGIGLTLAQSIVKQLDGEIRIESVLEQGTTVTLTFPRGEEQDANLID</sequence>
<dbReference type="InterPro" id="IPR050351">
    <property type="entry name" value="BphY/WalK/GraS-like"/>
</dbReference>
<dbReference type="PROSITE" id="PS50109">
    <property type="entry name" value="HIS_KIN"/>
    <property type="match status" value="1"/>
</dbReference>
<comment type="subcellular location">
    <subcellularLocation>
        <location evidence="2">Membrane</location>
    </subcellularLocation>
</comment>
<evidence type="ECO:0000259" key="11">
    <source>
        <dbReference type="PROSITE" id="PS50885"/>
    </source>
</evidence>
<evidence type="ECO:0000256" key="3">
    <source>
        <dbReference type="ARBA" id="ARBA00012438"/>
    </source>
</evidence>
<evidence type="ECO:0000256" key="7">
    <source>
        <dbReference type="ARBA" id="ARBA00022777"/>
    </source>
</evidence>
<dbReference type="InterPro" id="IPR036890">
    <property type="entry name" value="HATPase_C_sf"/>
</dbReference>
<evidence type="ECO:0000256" key="8">
    <source>
        <dbReference type="ARBA" id="ARBA00022840"/>
    </source>
</evidence>
<feature type="domain" description="Histidine kinase" evidence="10">
    <location>
        <begin position="319"/>
        <end position="541"/>
    </location>
</feature>
<dbReference type="Pfam" id="PF02518">
    <property type="entry name" value="HATPase_c"/>
    <property type="match status" value="1"/>
</dbReference>
<dbReference type="CDD" id="cd00075">
    <property type="entry name" value="HATPase"/>
    <property type="match status" value="1"/>
</dbReference>
<dbReference type="GO" id="GO:0005524">
    <property type="term" value="F:ATP binding"/>
    <property type="evidence" value="ECO:0007669"/>
    <property type="project" value="UniProtKB-KW"/>
</dbReference>
<name>A0A0H3AFV1_VIBC3</name>
<dbReference type="InterPro" id="IPR005467">
    <property type="entry name" value="His_kinase_dom"/>
</dbReference>
<dbReference type="Gene3D" id="1.10.287.130">
    <property type="match status" value="1"/>
</dbReference>
<dbReference type="InterPro" id="IPR003594">
    <property type="entry name" value="HATPase_dom"/>
</dbReference>
<dbReference type="KEGG" id="vco:VC0395_0991"/>
<dbReference type="Gene3D" id="3.30.565.10">
    <property type="entry name" value="Histidine kinase-like ATPase, C-terminal domain"/>
    <property type="match status" value="1"/>
</dbReference>
<evidence type="ECO:0000256" key="2">
    <source>
        <dbReference type="ARBA" id="ARBA00004370"/>
    </source>
</evidence>
<evidence type="ECO:0000313" key="13">
    <source>
        <dbReference type="Proteomes" id="UP000000249"/>
    </source>
</evidence>
<keyword evidence="6" id="KW-0547">Nucleotide-binding</keyword>
<feature type="domain" description="HAMP" evidence="11">
    <location>
        <begin position="227"/>
        <end position="279"/>
    </location>
</feature>
<evidence type="ECO:0000256" key="6">
    <source>
        <dbReference type="ARBA" id="ARBA00022741"/>
    </source>
</evidence>
<keyword evidence="9" id="KW-0902">Two-component regulatory system</keyword>
<dbReference type="PANTHER" id="PTHR42878">
    <property type="entry name" value="TWO-COMPONENT HISTIDINE KINASE"/>
    <property type="match status" value="1"/>
</dbReference>
<dbReference type="eggNOG" id="COG3850">
    <property type="taxonomic scope" value="Bacteria"/>
</dbReference>
<dbReference type="Pfam" id="PF00512">
    <property type="entry name" value="HisKA"/>
    <property type="match status" value="1"/>
</dbReference>
<dbReference type="SMART" id="SM00304">
    <property type="entry name" value="HAMP"/>
    <property type="match status" value="1"/>
</dbReference>
<dbReference type="FunFam" id="3.30.565.10:FF:000209">
    <property type="entry name" value="Sensor histidine kinase"/>
    <property type="match status" value="1"/>
</dbReference>
<dbReference type="InterPro" id="IPR004358">
    <property type="entry name" value="Sig_transdc_His_kin-like_C"/>
</dbReference>
<protein>
    <recommendedName>
        <fullName evidence="3">histidine kinase</fullName>
        <ecNumber evidence="3">2.7.13.3</ecNumber>
    </recommendedName>
</protein>
<dbReference type="GO" id="GO:0000155">
    <property type="term" value="F:phosphorelay sensor kinase activity"/>
    <property type="evidence" value="ECO:0007669"/>
    <property type="project" value="InterPro"/>
</dbReference>
<dbReference type="SUPFAM" id="SSF47384">
    <property type="entry name" value="Homodimeric domain of signal transducing histidine kinase"/>
    <property type="match status" value="1"/>
</dbReference>
<keyword evidence="4" id="KW-0597">Phosphoprotein</keyword>
<dbReference type="KEGG" id="vcr:VC395_A0275"/>
<accession>A0A0H3AFV1</accession>
<dbReference type="EMBL" id="CP000626">
    <property type="protein sequence ID" value="ABQ19158.1"/>
    <property type="molecule type" value="Genomic_DNA"/>
</dbReference>
<keyword evidence="7 12" id="KW-0418">Kinase</keyword>
<dbReference type="CDD" id="cd06225">
    <property type="entry name" value="HAMP"/>
    <property type="match status" value="1"/>
</dbReference>
<dbReference type="PANTHER" id="PTHR42878:SF7">
    <property type="entry name" value="SENSOR HISTIDINE KINASE GLRK"/>
    <property type="match status" value="1"/>
</dbReference>
<dbReference type="GO" id="GO:0016020">
    <property type="term" value="C:membrane"/>
    <property type="evidence" value="ECO:0007669"/>
    <property type="project" value="UniProtKB-SubCell"/>
</dbReference>
<organism evidence="12 13">
    <name type="scientific">Vibrio cholerae serotype O1 (strain ATCC 39541 / Classical Ogawa 395 / O395)</name>
    <dbReference type="NCBI Taxonomy" id="345073"/>
    <lineage>
        <taxon>Bacteria</taxon>
        <taxon>Pseudomonadati</taxon>
        <taxon>Pseudomonadota</taxon>
        <taxon>Gammaproteobacteria</taxon>
        <taxon>Vibrionales</taxon>
        <taxon>Vibrionaceae</taxon>
        <taxon>Vibrio</taxon>
    </lineage>
</organism>
<dbReference type="CDD" id="cd00082">
    <property type="entry name" value="HisKA"/>
    <property type="match status" value="1"/>
</dbReference>
<dbReference type="InterPro" id="IPR036097">
    <property type="entry name" value="HisK_dim/P_sf"/>
</dbReference>
<proteinExistence type="predicted"/>
<dbReference type="PRINTS" id="PR00344">
    <property type="entry name" value="BCTRLSENSOR"/>
</dbReference>
<dbReference type="PROSITE" id="PS50885">
    <property type="entry name" value="HAMP"/>
    <property type="match status" value="1"/>
</dbReference>
<dbReference type="InterPro" id="IPR003660">
    <property type="entry name" value="HAMP_dom"/>
</dbReference>
<evidence type="ECO:0000259" key="10">
    <source>
        <dbReference type="PROSITE" id="PS50109"/>
    </source>
</evidence>
<dbReference type="AlphaFoldDB" id="A0A0H3AFV1"/>
<evidence type="ECO:0000313" key="12">
    <source>
        <dbReference type="EMBL" id="ABQ19158.1"/>
    </source>
</evidence>